<feature type="region of interest" description="Disordered" evidence="1">
    <location>
        <begin position="54"/>
        <end position="75"/>
    </location>
</feature>
<sequence length="75" mass="8585">MSEKSKKALMNGGSSHTWLARLIQDMMDNMSLLYRHKYYMSGRVDPLVTRIPSTDGSVSKAWTEDPLVNKTSKHR</sequence>
<organism evidence="2 3">
    <name type="scientific">Dovyalis caffra</name>
    <dbReference type="NCBI Taxonomy" id="77055"/>
    <lineage>
        <taxon>Eukaryota</taxon>
        <taxon>Viridiplantae</taxon>
        <taxon>Streptophyta</taxon>
        <taxon>Embryophyta</taxon>
        <taxon>Tracheophyta</taxon>
        <taxon>Spermatophyta</taxon>
        <taxon>Magnoliopsida</taxon>
        <taxon>eudicotyledons</taxon>
        <taxon>Gunneridae</taxon>
        <taxon>Pentapetalae</taxon>
        <taxon>rosids</taxon>
        <taxon>fabids</taxon>
        <taxon>Malpighiales</taxon>
        <taxon>Salicaceae</taxon>
        <taxon>Flacourtieae</taxon>
        <taxon>Dovyalis</taxon>
    </lineage>
</organism>
<dbReference type="EMBL" id="CAWUPB010001166">
    <property type="protein sequence ID" value="CAK7345182.1"/>
    <property type="molecule type" value="Genomic_DNA"/>
</dbReference>
<protein>
    <submittedName>
        <fullName evidence="2">Uncharacterized protein</fullName>
    </submittedName>
</protein>
<reference evidence="2 3" key="1">
    <citation type="submission" date="2024-01" db="EMBL/GenBank/DDBJ databases">
        <authorList>
            <person name="Waweru B."/>
        </authorList>
    </citation>
    <scope>NUCLEOTIDE SEQUENCE [LARGE SCALE GENOMIC DNA]</scope>
</reference>
<accession>A0AAV1S4W6</accession>
<keyword evidence="3" id="KW-1185">Reference proteome</keyword>
<dbReference type="AlphaFoldDB" id="A0AAV1S4W6"/>
<evidence type="ECO:0000313" key="2">
    <source>
        <dbReference type="EMBL" id="CAK7345182.1"/>
    </source>
</evidence>
<gene>
    <name evidence="2" type="ORF">DCAF_LOCUS18135</name>
</gene>
<name>A0AAV1S4W6_9ROSI</name>
<proteinExistence type="predicted"/>
<comment type="caution">
    <text evidence="2">The sequence shown here is derived from an EMBL/GenBank/DDBJ whole genome shotgun (WGS) entry which is preliminary data.</text>
</comment>
<evidence type="ECO:0000256" key="1">
    <source>
        <dbReference type="SAM" id="MobiDB-lite"/>
    </source>
</evidence>
<dbReference type="Proteomes" id="UP001314170">
    <property type="component" value="Unassembled WGS sequence"/>
</dbReference>
<evidence type="ECO:0000313" key="3">
    <source>
        <dbReference type="Proteomes" id="UP001314170"/>
    </source>
</evidence>